<accession>A0ABM7RNN6</accession>
<dbReference type="Proteomes" id="UP001374893">
    <property type="component" value="Chromosome"/>
</dbReference>
<dbReference type="RefSeq" id="WP_338686176.1">
    <property type="nucleotide sequence ID" value="NZ_AP024702.1"/>
</dbReference>
<keyword evidence="2" id="KW-1185">Reference proteome</keyword>
<reference evidence="1 2" key="1">
    <citation type="submission" date="2021-06" db="EMBL/GenBank/DDBJ databases">
        <title>Complete genome of Haloferula helveola possessing various polysaccharide degrading enzymes.</title>
        <authorList>
            <person name="Takami H."/>
            <person name="Huang C."/>
            <person name="Hamasaki K."/>
        </authorList>
    </citation>
    <scope>NUCLEOTIDE SEQUENCE [LARGE SCALE GENOMIC DNA]</scope>
    <source>
        <strain evidence="1 2">CN-1</strain>
    </source>
</reference>
<name>A0ABM7RNN6_9BACT</name>
<evidence type="ECO:0000313" key="1">
    <source>
        <dbReference type="EMBL" id="BCX49534.1"/>
    </source>
</evidence>
<organism evidence="1 2">
    <name type="scientific">Haloferula helveola</name>
    <dbReference type="NCBI Taxonomy" id="490095"/>
    <lineage>
        <taxon>Bacteria</taxon>
        <taxon>Pseudomonadati</taxon>
        <taxon>Verrucomicrobiota</taxon>
        <taxon>Verrucomicrobiia</taxon>
        <taxon>Verrucomicrobiales</taxon>
        <taxon>Verrucomicrobiaceae</taxon>
        <taxon>Haloferula</taxon>
    </lineage>
</organism>
<protein>
    <submittedName>
        <fullName evidence="1">Uncharacterized protein</fullName>
    </submittedName>
</protein>
<proteinExistence type="predicted"/>
<sequence length="311" mass="34487">MKAPGLILFLTCLAAPGDILSDSSAFLGSRSPEYDPGEFVPGVAAENPVRVPFSPADSDFGVQQILGTYDGPPPIRAFGYFDVNYTDNAPAPTRALEDGSWYVSGLVGADWRPLLGSGWFADLGVVQEFYRFDNGNALDFESFQTHAGVVKTLVDIDDTLLYARYEYQRLTTGSWSETDYSAQRIRAGLQKDLFVRSRHQLAGGISIAYDLDANPERLERIEYAAELSYTWWIRDDLGATASWRGAYWDFDNLGREDWNHTVGLELAWRFSSNATAYSHVFYSNNDSNTPLGANDFEAWTAGVGIGLNLSF</sequence>
<gene>
    <name evidence="1" type="ORF">HAHE_34420</name>
</gene>
<evidence type="ECO:0000313" key="2">
    <source>
        <dbReference type="Proteomes" id="UP001374893"/>
    </source>
</evidence>
<dbReference type="EMBL" id="AP024702">
    <property type="protein sequence ID" value="BCX49534.1"/>
    <property type="molecule type" value="Genomic_DNA"/>
</dbReference>